<dbReference type="Gene3D" id="2.40.10.480">
    <property type="match status" value="1"/>
</dbReference>
<dbReference type="SUPFAM" id="SSF50998">
    <property type="entry name" value="Quinoprotein alcohol dehydrogenase-like"/>
    <property type="match status" value="1"/>
</dbReference>
<comment type="caution">
    <text evidence="2">The sequence shown here is derived from an EMBL/GenBank/DDBJ whole genome shotgun (WGS) entry which is preliminary data.</text>
</comment>
<accession>A0ABS7SHI1</accession>
<feature type="domain" description="Pyrrolo-quinoline quinone repeat" evidence="1">
    <location>
        <begin position="72"/>
        <end position="320"/>
    </location>
</feature>
<dbReference type="RefSeq" id="WP_223409966.1">
    <property type="nucleotide sequence ID" value="NZ_JAGSHT010000021.1"/>
</dbReference>
<dbReference type="InterPro" id="IPR015943">
    <property type="entry name" value="WD40/YVTN_repeat-like_dom_sf"/>
</dbReference>
<dbReference type="Pfam" id="PF13360">
    <property type="entry name" value="PQQ_2"/>
    <property type="match status" value="1"/>
</dbReference>
<keyword evidence="3" id="KW-1185">Reference proteome</keyword>
<dbReference type="Proteomes" id="UP000826651">
    <property type="component" value="Unassembled WGS sequence"/>
</dbReference>
<reference evidence="2 3" key="1">
    <citation type="submission" date="2021-04" db="EMBL/GenBank/DDBJ databases">
        <title>Ruania sp. nov., isolated from sandy soil of mangrove forest.</title>
        <authorList>
            <person name="Ge X."/>
            <person name="Huang R."/>
            <person name="Liu W."/>
        </authorList>
    </citation>
    <scope>NUCLEOTIDE SEQUENCE [LARGE SCALE GENOMIC DNA]</scope>
    <source>
        <strain evidence="2 3">N2-46</strain>
    </source>
</reference>
<evidence type="ECO:0000313" key="3">
    <source>
        <dbReference type="Proteomes" id="UP000826651"/>
    </source>
</evidence>
<gene>
    <name evidence="2" type="ORF">KCQ71_21380</name>
</gene>
<dbReference type="Gene3D" id="2.130.10.10">
    <property type="entry name" value="YVTN repeat-like/Quinoprotein amine dehydrogenase"/>
    <property type="match status" value="1"/>
</dbReference>
<proteinExistence type="predicted"/>
<dbReference type="InterPro" id="IPR011047">
    <property type="entry name" value="Quinoprotein_ADH-like_sf"/>
</dbReference>
<evidence type="ECO:0000259" key="1">
    <source>
        <dbReference type="Pfam" id="PF13360"/>
    </source>
</evidence>
<protein>
    <submittedName>
        <fullName evidence="2">PQQ-binding-like beta-propeller repeat protein</fullName>
    </submittedName>
</protein>
<dbReference type="InterPro" id="IPR002372">
    <property type="entry name" value="PQQ_rpt_dom"/>
</dbReference>
<evidence type="ECO:0000313" key="2">
    <source>
        <dbReference type="EMBL" id="MBZ2198713.1"/>
    </source>
</evidence>
<dbReference type="EMBL" id="JAGSHT010000021">
    <property type="protein sequence ID" value="MBZ2198713.1"/>
    <property type="molecule type" value="Genomic_DNA"/>
</dbReference>
<organism evidence="2 3">
    <name type="scientific">Occultella gossypii</name>
    <dbReference type="NCBI Taxonomy" id="2800820"/>
    <lineage>
        <taxon>Bacteria</taxon>
        <taxon>Bacillati</taxon>
        <taxon>Actinomycetota</taxon>
        <taxon>Actinomycetes</taxon>
        <taxon>Micrococcales</taxon>
        <taxon>Ruaniaceae</taxon>
        <taxon>Occultella</taxon>
    </lineage>
</organism>
<name>A0ABS7SHI1_9MICO</name>
<sequence>MLGGVLAVPPNATLGPPPVWGRLTGLEEPVVEAWSSNVDLVADEQAFEVHLLADVVLVPVRAFDPDLRPVASTILAFDAHDGALLWTLSEETLTCARPQTSLVCVTGSGADASILSIDLTTGDVRRTAAPQALAAAEHDGDLIVLRADPDGERVIRYRGWTTANEQWRRVVGPIAGETSYYRRSIEPSAGQLVISSTRGAVLDADTGEVLLENTTAYKVSDDVVVVAEPNGGQLRFYPLHGNDVITRPRDASPICVDDDPRADLYISRLPDQPTAVSASTGDTLWTAAIADSPAHTVARQRGTIIVRTEANLYGLDATTGDQL</sequence>